<keyword evidence="2" id="KW-1185">Reference proteome</keyword>
<comment type="caution">
    <text evidence="1">The sequence shown here is derived from an EMBL/GenBank/DDBJ whole genome shotgun (WGS) entry which is preliminary data.</text>
</comment>
<evidence type="ECO:0000313" key="1">
    <source>
        <dbReference type="EMBL" id="POM59910.1"/>
    </source>
</evidence>
<organism evidence="1 2">
    <name type="scientific">Phytophthora palmivora</name>
    <dbReference type="NCBI Taxonomy" id="4796"/>
    <lineage>
        <taxon>Eukaryota</taxon>
        <taxon>Sar</taxon>
        <taxon>Stramenopiles</taxon>
        <taxon>Oomycota</taxon>
        <taxon>Peronosporomycetes</taxon>
        <taxon>Peronosporales</taxon>
        <taxon>Peronosporaceae</taxon>
        <taxon>Phytophthora</taxon>
    </lineage>
</organism>
<evidence type="ECO:0000313" key="2">
    <source>
        <dbReference type="Proteomes" id="UP000237271"/>
    </source>
</evidence>
<dbReference type="Proteomes" id="UP000237271">
    <property type="component" value="Unassembled WGS sequence"/>
</dbReference>
<protein>
    <recommendedName>
        <fullName evidence="3">Bzip transcription factor</fullName>
    </recommendedName>
</protein>
<dbReference type="EMBL" id="NCKW01016986">
    <property type="protein sequence ID" value="POM59910.1"/>
    <property type="molecule type" value="Genomic_DNA"/>
</dbReference>
<name>A0A2P4X2Z2_9STRA</name>
<dbReference type="AlphaFoldDB" id="A0A2P4X2Z2"/>
<proteinExistence type="predicted"/>
<reference evidence="1 2" key="1">
    <citation type="journal article" date="2017" name="Genome Biol. Evol.">
        <title>Phytophthora megakarya and P. palmivora, closely related causal agents of cacao black pod rot, underwent increases in genome sizes and gene numbers by different mechanisms.</title>
        <authorList>
            <person name="Ali S.S."/>
            <person name="Shao J."/>
            <person name="Lary D.J."/>
            <person name="Kronmiller B."/>
            <person name="Shen D."/>
            <person name="Strem M.D."/>
            <person name="Amoako-Attah I."/>
            <person name="Akrofi A.Y."/>
            <person name="Begoude B.A."/>
            <person name="Ten Hoopen G.M."/>
            <person name="Coulibaly K."/>
            <person name="Kebe B.I."/>
            <person name="Melnick R.L."/>
            <person name="Guiltinan M.J."/>
            <person name="Tyler B.M."/>
            <person name="Meinhardt L.W."/>
            <person name="Bailey B.A."/>
        </authorList>
    </citation>
    <scope>NUCLEOTIDE SEQUENCE [LARGE SCALE GENOMIC DNA]</scope>
    <source>
        <strain evidence="2">sbr112.9</strain>
    </source>
</reference>
<gene>
    <name evidence="1" type="ORF">PHPALM_31294</name>
</gene>
<accession>A0A2P4X2Z2</accession>
<evidence type="ECO:0008006" key="3">
    <source>
        <dbReference type="Google" id="ProtNLM"/>
    </source>
</evidence>
<dbReference type="OrthoDB" id="124136at2759"/>
<sequence>MKQQKLMTDLENSIYHLKEEIQELKLQRQLIYYGVPTFTNIWGVATEFFRLFRNSVQPPTLLAGSRGEYDTQENFLRATMTSDVTDGIVCGVDALLDTWSMQSVCYQDIDLQPVRMYNVPNDSMVATTKGRLTINENTLRFAFPHLITESEKWSDLTIKMLGQQLELHGYNRISIDYFPSFTACRLLHVETLLV</sequence>